<dbReference type="EMBL" id="LYUB02000020">
    <property type="protein sequence ID" value="OVF06581.1"/>
    <property type="molecule type" value="Genomic_DNA"/>
</dbReference>
<accession>A0AA91PWA7</accession>
<gene>
    <name evidence="1" type="ORF">A9F13_20g00792</name>
</gene>
<proteinExistence type="predicted"/>
<reference evidence="1 2" key="1">
    <citation type="submission" date="2017-04" db="EMBL/GenBank/DDBJ databases">
        <title>Draft genome of the yeast Clavispora lusitaniae type strain CBS 6936.</title>
        <authorList>
            <person name="Durrens P."/>
            <person name="Klopp C."/>
            <person name="Biteau N."/>
            <person name="Fitton-Ouhabi V."/>
            <person name="Dementhon K."/>
            <person name="Accoceberry I."/>
            <person name="Sherman D.J."/>
            <person name="Noel T."/>
        </authorList>
    </citation>
    <scope>NUCLEOTIDE SEQUENCE [LARGE SCALE GENOMIC DNA]</scope>
    <source>
        <strain evidence="1 2">CBS 6936</strain>
    </source>
</reference>
<dbReference type="KEGG" id="clus:A9F13_20g00792"/>
<sequence length="386" mass="43629">MSGYSYLISSSLFVSQPQESDTPVESFYDEDYVRNSSYTDLIDLTYHLITRGANKSEKELLVLWEIRLTLLLFNGELPVAKREAINLNNALFQHENPNSPIPPISTNANPSPLLIDNNGSRGNTPRLSPAPNVIYPLPKNNAGLINYSLLMLVLRLKSMRNLALVNELYKLCYQVRLKGSSSKAMSVQLKLFNLSYEIVSVLITTRNYYTLLSLLRSLRRDTTLRVHKSNVPEPQYQTFASNISFLWIYANLVVYSTKVSEPELSTYADQFENEWSTIEDGTKKSLLHVMGTYAPLIGGPKPTSPSLREQDFHIKTFANMIATDKVSPRIICCTLGTWDLENKLDSNFDAGEGYFDSGTSSQSLSKIYAYILSKWSDHVHNVYGME</sequence>
<name>A0AA91PWA7_CLALS</name>
<dbReference type="AlphaFoldDB" id="A0AA91PWA7"/>
<organism evidence="1 2">
    <name type="scientific">Clavispora lusitaniae</name>
    <name type="common">Candida lusitaniae</name>
    <dbReference type="NCBI Taxonomy" id="36911"/>
    <lineage>
        <taxon>Eukaryota</taxon>
        <taxon>Fungi</taxon>
        <taxon>Dikarya</taxon>
        <taxon>Ascomycota</taxon>
        <taxon>Saccharomycotina</taxon>
        <taxon>Pichiomycetes</taxon>
        <taxon>Metschnikowiaceae</taxon>
        <taxon>Clavispora</taxon>
    </lineage>
</organism>
<comment type="caution">
    <text evidence="1">The sequence shown here is derived from an EMBL/GenBank/DDBJ whole genome shotgun (WGS) entry which is preliminary data.</text>
</comment>
<evidence type="ECO:0000313" key="2">
    <source>
        <dbReference type="Proteomes" id="UP000195602"/>
    </source>
</evidence>
<protein>
    <submittedName>
        <fullName evidence="1">Uncharacterized protein</fullName>
    </submittedName>
</protein>
<evidence type="ECO:0000313" key="1">
    <source>
        <dbReference type="EMBL" id="OVF06581.1"/>
    </source>
</evidence>
<dbReference type="Proteomes" id="UP000195602">
    <property type="component" value="Unassembled WGS sequence"/>
</dbReference>